<dbReference type="Pfam" id="PF22743">
    <property type="entry name" value="PspAA"/>
    <property type="match status" value="1"/>
</dbReference>
<comment type="caution">
    <text evidence="2">The sequence shown here is derived from an EMBL/GenBank/DDBJ whole genome shotgun (WGS) entry which is preliminary data.</text>
</comment>
<dbReference type="InterPro" id="IPR054437">
    <property type="entry name" value="PspA-assoc_dom"/>
</dbReference>
<protein>
    <recommendedName>
        <fullName evidence="1">PspA-associated domain-containing protein</fullName>
    </recommendedName>
</protein>
<evidence type="ECO:0000259" key="1">
    <source>
        <dbReference type="Pfam" id="PF22743"/>
    </source>
</evidence>
<feature type="domain" description="PspA-associated" evidence="1">
    <location>
        <begin position="1"/>
        <end position="92"/>
    </location>
</feature>
<evidence type="ECO:0000313" key="3">
    <source>
        <dbReference type="Proteomes" id="UP001501771"/>
    </source>
</evidence>
<gene>
    <name evidence="2" type="ORF">GCM10009844_25990</name>
</gene>
<dbReference type="Proteomes" id="UP001501771">
    <property type="component" value="Unassembled WGS sequence"/>
</dbReference>
<proteinExistence type="predicted"/>
<accession>A0ABN2ZUT5</accession>
<sequence length="92" mass="9642">MIIRILGEGQYDLSEDALPRLNELDSAVEAAVESGDEQAFATALADLLDGVRTAGVPHAADALDESDLILPPADASLEEVRELLSDEGLIPG</sequence>
<evidence type="ECO:0000313" key="2">
    <source>
        <dbReference type="EMBL" id="GAA2148033.1"/>
    </source>
</evidence>
<keyword evidence="3" id="KW-1185">Reference proteome</keyword>
<dbReference type="EMBL" id="BAAAQR010000007">
    <property type="protein sequence ID" value="GAA2148033.1"/>
    <property type="molecule type" value="Genomic_DNA"/>
</dbReference>
<organism evidence="2 3">
    <name type="scientific">Nocardioides koreensis</name>
    <dbReference type="NCBI Taxonomy" id="433651"/>
    <lineage>
        <taxon>Bacteria</taxon>
        <taxon>Bacillati</taxon>
        <taxon>Actinomycetota</taxon>
        <taxon>Actinomycetes</taxon>
        <taxon>Propionibacteriales</taxon>
        <taxon>Nocardioidaceae</taxon>
        <taxon>Nocardioides</taxon>
    </lineage>
</organism>
<name>A0ABN2ZUT5_9ACTN</name>
<dbReference type="RefSeq" id="WP_344152641.1">
    <property type="nucleotide sequence ID" value="NZ_BAAAQR010000007.1"/>
</dbReference>
<reference evidence="2 3" key="1">
    <citation type="journal article" date="2019" name="Int. J. Syst. Evol. Microbiol.">
        <title>The Global Catalogue of Microorganisms (GCM) 10K type strain sequencing project: providing services to taxonomists for standard genome sequencing and annotation.</title>
        <authorList>
            <consortium name="The Broad Institute Genomics Platform"/>
            <consortium name="The Broad Institute Genome Sequencing Center for Infectious Disease"/>
            <person name="Wu L."/>
            <person name="Ma J."/>
        </authorList>
    </citation>
    <scope>NUCLEOTIDE SEQUENCE [LARGE SCALE GENOMIC DNA]</scope>
    <source>
        <strain evidence="2 3">JCM 16022</strain>
    </source>
</reference>